<feature type="region of interest" description="Disordered" evidence="4">
    <location>
        <begin position="81"/>
        <end position="100"/>
    </location>
</feature>
<dbReference type="Pfam" id="PF00467">
    <property type="entry name" value="KOW"/>
    <property type="match status" value="1"/>
</dbReference>
<feature type="compositionally biased region" description="Basic and acidic residues" evidence="4">
    <location>
        <begin position="366"/>
        <end position="383"/>
    </location>
</feature>
<protein>
    <submittedName>
        <fullName evidence="6">G patch domain and kow motifs-containing protein</fullName>
    </submittedName>
</protein>
<comment type="subcellular location">
    <subcellularLocation>
        <location evidence="1">Nucleus</location>
    </subcellularLocation>
</comment>
<dbReference type="GO" id="GO:0003676">
    <property type="term" value="F:nucleic acid binding"/>
    <property type="evidence" value="ECO:0007669"/>
    <property type="project" value="InterPro"/>
</dbReference>
<dbReference type="InterPro" id="IPR041993">
    <property type="entry name" value="GPKOW_KOW1"/>
</dbReference>
<dbReference type="InterPro" id="IPR000467">
    <property type="entry name" value="G_patch_dom"/>
</dbReference>
<dbReference type="SMART" id="SM00443">
    <property type="entry name" value="G_patch"/>
    <property type="match status" value="1"/>
</dbReference>
<comment type="caution">
    <text evidence="6">The sequence shown here is derived from an EMBL/GenBank/DDBJ whole genome shotgun (WGS) entry which is preliminary data.</text>
</comment>
<dbReference type="GO" id="GO:0000398">
    <property type="term" value="P:mRNA splicing, via spliceosome"/>
    <property type="evidence" value="ECO:0007669"/>
    <property type="project" value="InterPro"/>
</dbReference>
<dbReference type="Pfam" id="PF25088">
    <property type="entry name" value="GPKOW_C"/>
    <property type="match status" value="1"/>
</dbReference>
<evidence type="ECO:0000256" key="4">
    <source>
        <dbReference type="SAM" id="MobiDB-lite"/>
    </source>
</evidence>
<dbReference type="InterPro" id="IPR026822">
    <property type="entry name" value="Spp2/MOS2_G-patch"/>
</dbReference>
<dbReference type="PANTHER" id="PTHR15818">
    <property type="entry name" value="G PATCH AND KOW-CONTAINING"/>
    <property type="match status" value="1"/>
</dbReference>
<evidence type="ECO:0000313" key="7">
    <source>
        <dbReference type="Proteomes" id="UP000735302"/>
    </source>
</evidence>
<keyword evidence="7" id="KW-1185">Reference proteome</keyword>
<dbReference type="Gene3D" id="2.30.30.140">
    <property type="match status" value="1"/>
</dbReference>
<proteinExistence type="inferred from homology"/>
<organism evidence="6 7">
    <name type="scientific">Plakobranchus ocellatus</name>
    <dbReference type="NCBI Taxonomy" id="259542"/>
    <lineage>
        <taxon>Eukaryota</taxon>
        <taxon>Metazoa</taxon>
        <taxon>Spiralia</taxon>
        <taxon>Lophotrochozoa</taxon>
        <taxon>Mollusca</taxon>
        <taxon>Gastropoda</taxon>
        <taxon>Heterobranchia</taxon>
        <taxon>Euthyneura</taxon>
        <taxon>Panpulmonata</taxon>
        <taxon>Sacoglossa</taxon>
        <taxon>Placobranchoidea</taxon>
        <taxon>Plakobranchidae</taxon>
        <taxon>Plakobranchus</taxon>
    </lineage>
</organism>
<name>A0AAV3Y2B5_9GAST</name>
<evidence type="ECO:0000256" key="2">
    <source>
        <dbReference type="ARBA" id="ARBA00010966"/>
    </source>
</evidence>
<feature type="compositionally biased region" description="Basic and acidic residues" evidence="4">
    <location>
        <begin position="315"/>
        <end position="333"/>
    </location>
</feature>
<dbReference type="AlphaFoldDB" id="A0AAV3Y2B5"/>
<evidence type="ECO:0000256" key="3">
    <source>
        <dbReference type="ARBA" id="ARBA00023242"/>
    </source>
</evidence>
<accession>A0AAV3Y2B5</accession>
<evidence type="ECO:0000313" key="6">
    <source>
        <dbReference type="EMBL" id="GFN77265.1"/>
    </source>
</evidence>
<dbReference type="PROSITE" id="PS50174">
    <property type="entry name" value="G_PATCH"/>
    <property type="match status" value="1"/>
</dbReference>
<sequence length="532" mass="60428">MDDERTAGDQKPKAGFAFGFSKKQELKQLSKSAVGETEETEDDGPDYVLSLEDKVIKSLREPKLPKQEYVIPLIKHNKWRGSVDSKGASHKQVKSNDLPEAPNTIDELAAKEIILESKKYNEDWDDRDKVDSSIAIPLLMQNKIPEGFESDDRLDVSLRPDVPDDADYEQIPIEHFGMAMLRGMGWTKDRGVGKNGKAVVPIEAHLRPKGLGLGADRNNSAPDKISVNNKIEDQEKLEMKKNAYCVVTGGAHKGFYGTVEGIDEDNARVMLKLTLSGKIVNIIQCNVNVVGKKEYEKYSKYLNREKADSIKKLEEHKMKNGDDHMYDNDDYRDGKRKSHKRKAHSENDERERNSSSHKSKKSKKSVVYDRSYKSERDSPKDSKNSTTHSKKQMVNHSEEKDELNRESILPWLRNDLKVRVIDKSFQNGRYYKEKVVIVDVPSTGMCVCKTGDNKVISDVPQYCLETVIPRTDDAHVAIVAGDDIGQIGKVMKRDKDRCIALVQLLSDRDIVLRLPYDKICEYVGNVHDRDDF</sequence>
<dbReference type="PANTHER" id="PTHR15818:SF2">
    <property type="entry name" value="G-PATCH DOMAIN AND KOW MOTIFS-CONTAINING PROTEIN"/>
    <property type="match status" value="1"/>
</dbReference>
<dbReference type="InterPro" id="IPR045166">
    <property type="entry name" value="Spp2-like"/>
</dbReference>
<dbReference type="InterPro" id="IPR005824">
    <property type="entry name" value="KOW"/>
</dbReference>
<feature type="region of interest" description="Disordered" evidence="4">
    <location>
        <begin position="315"/>
        <end position="403"/>
    </location>
</feature>
<dbReference type="SMART" id="SM00739">
    <property type="entry name" value="KOW"/>
    <property type="match status" value="2"/>
</dbReference>
<dbReference type="Proteomes" id="UP000735302">
    <property type="component" value="Unassembled WGS sequence"/>
</dbReference>
<reference evidence="6 7" key="1">
    <citation type="journal article" date="2021" name="Elife">
        <title>Chloroplast acquisition without the gene transfer in kleptoplastic sea slugs, Plakobranchus ocellatus.</title>
        <authorList>
            <person name="Maeda T."/>
            <person name="Takahashi S."/>
            <person name="Yoshida T."/>
            <person name="Shimamura S."/>
            <person name="Takaki Y."/>
            <person name="Nagai Y."/>
            <person name="Toyoda A."/>
            <person name="Suzuki Y."/>
            <person name="Arimoto A."/>
            <person name="Ishii H."/>
            <person name="Satoh N."/>
            <person name="Nishiyama T."/>
            <person name="Hasebe M."/>
            <person name="Maruyama T."/>
            <person name="Minagawa J."/>
            <person name="Obokata J."/>
            <person name="Shigenobu S."/>
        </authorList>
    </citation>
    <scope>NUCLEOTIDE SEQUENCE [LARGE SCALE GENOMIC DNA]</scope>
</reference>
<feature type="domain" description="G-patch" evidence="5">
    <location>
        <begin position="173"/>
        <end position="218"/>
    </location>
</feature>
<keyword evidence="3" id="KW-0539">Nucleus</keyword>
<feature type="compositionally biased region" description="Basic residues" evidence="4">
    <location>
        <begin position="355"/>
        <end position="364"/>
    </location>
</feature>
<dbReference type="GO" id="GO:0005681">
    <property type="term" value="C:spliceosomal complex"/>
    <property type="evidence" value="ECO:0007669"/>
    <property type="project" value="TreeGrafter"/>
</dbReference>
<dbReference type="EMBL" id="BLXT01000468">
    <property type="protein sequence ID" value="GFN77265.1"/>
    <property type="molecule type" value="Genomic_DNA"/>
</dbReference>
<feature type="compositionally biased region" description="Basic residues" evidence="4">
    <location>
        <begin position="334"/>
        <end position="343"/>
    </location>
</feature>
<feature type="compositionally biased region" description="Basic and acidic residues" evidence="4">
    <location>
        <begin position="344"/>
        <end position="354"/>
    </location>
</feature>
<dbReference type="CDD" id="cd13152">
    <property type="entry name" value="KOW_GPKOW_A"/>
    <property type="match status" value="1"/>
</dbReference>
<evidence type="ECO:0000259" key="5">
    <source>
        <dbReference type="PROSITE" id="PS50174"/>
    </source>
</evidence>
<gene>
    <name evidence="6" type="ORF">PoB_000377100</name>
</gene>
<comment type="similarity">
    <text evidence="2">Belongs to the MOS2 family.</text>
</comment>
<dbReference type="Pfam" id="PF12656">
    <property type="entry name" value="G-patch_2"/>
    <property type="match status" value="1"/>
</dbReference>
<evidence type="ECO:0000256" key="1">
    <source>
        <dbReference type="ARBA" id="ARBA00004123"/>
    </source>
</evidence>